<comment type="caution">
    <text evidence="2">The sequence shown here is derived from an EMBL/GenBank/DDBJ whole genome shotgun (WGS) entry which is preliminary data.</text>
</comment>
<feature type="region of interest" description="Disordered" evidence="1">
    <location>
        <begin position="1"/>
        <end position="29"/>
    </location>
</feature>
<feature type="compositionally biased region" description="Low complexity" evidence="1">
    <location>
        <begin position="360"/>
        <end position="370"/>
    </location>
</feature>
<evidence type="ECO:0000256" key="1">
    <source>
        <dbReference type="SAM" id="MobiDB-lite"/>
    </source>
</evidence>
<name>A0ABN9VJV6_9DINO</name>
<keyword evidence="3" id="KW-1185">Reference proteome</keyword>
<evidence type="ECO:0000313" key="2">
    <source>
        <dbReference type="EMBL" id="CAK0873554.1"/>
    </source>
</evidence>
<organism evidence="2 3">
    <name type="scientific">Prorocentrum cordatum</name>
    <dbReference type="NCBI Taxonomy" id="2364126"/>
    <lineage>
        <taxon>Eukaryota</taxon>
        <taxon>Sar</taxon>
        <taxon>Alveolata</taxon>
        <taxon>Dinophyceae</taxon>
        <taxon>Prorocentrales</taxon>
        <taxon>Prorocentraceae</taxon>
        <taxon>Prorocentrum</taxon>
    </lineage>
</organism>
<feature type="region of interest" description="Disordered" evidence="1">
    <location>
        <begin position="337"/>
        <end position="383"/>
    </location>
</feature>
<dbReference type="Proteomes" id="UP001189429">
    <property type="component" value="Unassembled WGS sequence"/>
</dbReference>
<proteinExistence type="predicted"/>
<reference evidence="2" key="1">
    <citation type="submission" date="2023-10" db="EMBL/GenBank/DDBJ databases">
        <authorList>
            <person name="Chen Y."/>
            <person name="Shah S."/>
            <person name="Dougan E. K."/>
            <person name="Thang M."/>
            <person name="Chan C."/>
        </authorList>
    </citation>
    <scope>NUCLEOTIDE SEQUENCE [LARGE SCALE GENOMIC DNA]</scope>
</reference>
<feature type="region of interest" description="Disordered" evidence="1">
    <location>
        <begin position="267"/>
        <end position="299"/>
    </location>
</feature>
<accession>A0ABN9VJV6</accession>
<evidence type="ECO:0000313" key="3">
    <source>
        <dbReference type="Proteomes" id="UP001189429"/>
    </source>
</evidence>
<gene>
    <name evidence="2" type="ORF">PCOR1329_LOCUS58742</name>
</gene>
<dbReference type="EMBL" id="CAUYUJ010017294">
    <property type="protein sequence ID" value="CAK0873554.1"/>
    <property type="molecule type" value="Genomic_DNA"/>
</dbReference>
<feature type="compositionally biased region" description="Low complexity" evidence="1">
    <location>
        <begin position="268"/>
        <end position="291"/>
    </location>
</feature>
<protein>
    <submittedName>
        <fullName evidence="2">Uncharacterized protein</fullName>
    </submittedName>
</protein>
<sequence>MAPMEAALAADGAPLEEGGGMGSDRNLRRDSGASAFAFDSPRCQRRDSSFDDVTDLPSLSAAARAMWHQDAALANELIYRATIGPRRARSKRMARSRGSPSRVLARLQTARKWAAREGAAVVLNRRENEFGRAKSQRAPQTADMLALQERLYVDAIVILIDAALMKRKDARCVEPLPWPRDGSVTCCDVDSELRSLPRSLLSAELLVRIGLPSFSSEFEVENRISSSVARMGVATRLCQFTQCGLLPFSCATQNEAVLVEDDGGGDLSARSWPSTSSSSSSAASAAPARGLQGSGGPGGAGSGLVRAVSAVSLAHDLYHARAAALAMRRFRSSLAADHAEQAPRRRAPPAPVVDLEPGSGAADEGAQDGAAQERRADGASVRA</sequence>